<dbReference type="PROSITE" id="PS50110">
    <property type="entry name" value="RESPONSE_REGULATORY"/>
    <property type="match status" value="1"/>
</dbReference>
<evidence type="ECO:0000259" key="3">
    <source>
        <dbReference type="PROSITE" id="PS50110"/>
    </source>
</evidence>
<sequence>MCKHIFYVWEAWFVGDWMKKILLVDDNRTMLLFMEKVLSKRGFDVITANDGMHALQVLEERPDIQFVLSDWMMPEMDGIELCSRVKSANYGRYLFFMLLSGKDDKESIVSGINAGADDFVVKDTHVDELEARIQAGFRTLALHNEITAKNEALDAAYATMKKDLDSAGELLKRLLPTENTMSGVELSYESIPSAQIGGDMLGYMKLDEDHVAIYLLDVAGHGVSSALLSFSVQQSLSVNSGHSSIVKTTLDEPPYYRLNEPHEVLRRLNERYISNDQNLLYFTMVYAVLNIKTGRMDFSIAGHPPLVWMHSRLGDAELVGQESFVIGAFDFVEYETLYIQLEPGDKVWMYSDGITEAEKGDEMFSEEGFRKAVVEVNEQPTTLQTELLVNSVRKWQQAEQFDDDVSVLVVEWKGNPEREQLCDMKLSTKVNARFFK</sequence>
<feature type="domain" description="Response regulatory" evidence="3">
    <location>
        <begin position="20"/>
        <end position="137"/>
    </location>
</feature>
<accession>A0A0C5WPQ7</accession>
<feature type="modified residue" description="4-aspartylphosphate" evidence="2">
    <location>
        <position position="70"/>
    </location>
</feature>
<dbReference type="Gene3D" id="3.40.50.2300">
    <property type="match status" value="1"/>
</dbReference>
<dbReference type="InterPro" id="IPR011006">
    <property type="entry name" value="CheY-like_superfamily"/>
</dbReference>
<gene>
    <name evidence="4" type="ORF">H744_2c1629</name>
</gene>
<keyword evidence="2" id="KW-0597">Phosphoprotein</keyword>
<dbReference type="SUPFAM" id="SSF52172">
    <property type="entry name" value="CheY-like"/>
    <property type="match status" value="1"/>
</dbReference>
<dbReference type="KEGG" id="pgb:H744_2c1629"/>
<evidence type="ECO:0000256" key="1">
    <source>
        <dbReference type="ARBA" id="ARBA00022801"/>
    </source>
</evidence>
<dbReference type="InterPro" id="IPR036457">
    <property type="entry name" value="PPM-type-like_dom_sf"/>
</dbReference>
<dbReference type="InterPro" id="IPR052016">
    <property type="entry name" value="Bact_Sigma-Reg"/>
</dbReference>
<dbReference type="PATRIC" id="fig|658445.3.peg.3549"/>
<dbReference type="SMART" id="SM00331">
    <property type="entry name" value="PP2C_SIG"/>
    <property type="match status" value="1"/>
</dbReference>
<keyword evidence="5" id="KW-1185">Reference proteome</keyword>
<dbReference type="Pfam" id="PF07228">
    <property type="entry name" value="SpoIIE"/>
    <property type="match status" value="1"/>
</dbReference>
<dbReference type="PANTHER" id="PTHR43156">
    <property type="entry name" value="STAGE II SPORULATION PROTEIN E-RELATED"/>
    <property type="match status" value="1"/>
</dbReference>
<evidence type="ECO:0000313" key="4">
    <source>
        <dbReference type="EMBL" id="AJR08302.1"/>
    </source>
</evidence>
<reference evidence="4 5" key="1">
    <citation type="submission" date="2013-05" db="EMBL/GenBank/DDBJ databases">
        <title>Complete genome sequence of the lipase-producing bacterium Photobacterium gaetbulicola Gung47.</title>
        <authorList>
            <person name="Kim Y.-O."/>
        </authorList>
    </citation>
    <scope>NUCLEOTIDE SEQUENCE [LARGE SCALE GENOMIC DNA]</scope>
    <source>
        <strain evidence="4 5">Gung47</strain>
    </source>
</reference>
<dbReference type="InterPro" id="IPR001932">
    <property type="entry name" value="PPM-type_phosphatase-like_dom"/>
</dbReference>
<dbReference type="SUPFAM" id="SSF81606">
    <property type="entry name" value="PP2C-like"/>
    <property type="match status" value="1"/>
</dbReference>
<evidence type="ECO:0000256" key="2">
    <source>
        <dbReference type="PROSITE-ProRule" id="PRU00169"/>
    </source>
</evidence>
<dbReference type="Gene3D" id="3.60.40.10">
    <property type="entry name" value="PPM-type phosphatase domain"/>
    <property type="match status" value="1"/>
</dbReference>
<dbReference type="Proteomes" id="UP000032303">
    <property type="component" value="Chromosome 2"/>
</dbReference>
<dbReference type="PANTHER" id="PTHR43156:SF2">
    <property type="entry name" value="STAGE II SPORULATION PROTEIN E"/>
    <property type="match status" value="1"/>
</dbReference>
<name>A0A0C5WPQ7_9GAMM</name>
<organism evidence="4 5">
    <name type="scientific">Photobacterium gaetbulicola Gung47</name>
    <dbReference type="NCBI Taxonomy" id="658445"/>
    <lineage>
        <taxon>Bacteria</taxon>
        <taxon>Pseudomonadati</taxon>
        <taxon>Pseudomonadota</taxon>
        <taxon>Gammaproteobacteria</taxon>
        <taxon>Vibrionales</taxon>
        <taxon>Vibrionaceae</taxon>
        <taxon>Photobacterium</taxon>
    </lineage>
</organism>
<dbReference type="Pfam" id="PF00072">
    <property type="entry name" value="Response_reg"/>
    <property type="match status" value="1"/>
</dbReference>
<evidence type="ECO:0000313" key="5">
    <source>
        <dbReference type="Proteomes" id="UP000032303"/>
    </source>
</evidence>
<dbReference type="EMBL" id="CP005974">
    <property type="protein sequence ID" value="AJR08302.1"/>
    <property type="molecule type" value="Genomic_DNA"/>
</dbReference>
<dbReference type="HOGENOM" id="CLU_000445_43_7_6"/>
<protein>
    <submittedName>
        <fullName evidence="4">Putative response regulator</fullName>
    </submittedName>
</protein>
<dbReference type="GO" id="GO:0016791">
    <property type="term" value="F:phosphatase activity"/>
    <property type="evidence" value="ECO:0007669"/>
    <property type="project" value="TreeGrafter"/>
</dbReference>
<dbReference type="GO" id="GO:0000160">
    <property type="term" value="P:phosphorelay signal transduction system"/>
    <property type="evidence" value="ECO:0007669"/>
    <property type="project" value="InterPro"/>
</dbReference>
<dbReference type="SMART" id="SM00448">
    <property type="entry name" value="REC"/>
    <property type="match status" value="1"/>
</dbReference>
<dbReference type="STRING" id="658445.H744_2c1629"/>
<dbReference type="AlphaFoldDB" id="A0A0C5WPQ7"/>
<proteinExistence type="predicted"/>
<keyword evidence="1" id="KW-0378">Hydrolase</keyword>
<dbReference type="InterPro" id="IPR001789">
    <property type="entry name" value="Sig_transdc_resp-reg_receiver"/>
</dbReference>